<comment type="caution">
    <text evidence="3">The sequence shown here is derived from an EMBL/GenBank/DDBJ whole genome shotgun (WGS) entry which is preliminary data.</text>
</comment>
<sequence length="659" mass="75017">MSDYDFRPGGSLKLKRGVIEGGVTKKKKKKDKSSKPKVRKEEPVSLGNDGLGEGSSSKLDRRSPTDAVDDGKTEAERRFEEAQRKRMEERIKKLASQTHKDRVHEYNMKLDALSEHHDIPKASTHSDITHLRLDLKLVPRKGTNKSSDKKPHVCPPSNATHPSGRWETAFVYGFIMKFTNLHQKVEGFEGQTDLEEALLSPTQHPVLVQILSRFVLNLKPQTRNLSPDQLASAIHNILQEHFKSPAERTVFWDEEQCINADPLHGVQGGFWGADWDTKLRILRMLVELQLTYNTEIKEIIDRAWGVVHNKHRKRDTLPAPLDPSDPHSFERLSTNPIGQDNNRIRYWVFDDSPRLYTSTNPWKVTSEFKAIATTKDEYLKVIEGLKTREPKSTKKLSKGEIHLIQLRERLESRLEAIDQELNRVAKVRRKLEQKEILKAQAELRSTRTRRQTRRPDYVYNHDFDEEDDGDEYKYQDDEDEDEQIDFYDDDSGDVGRRRSQRVVTKNANNKRLGGDWKVERRSTRLNATVDIAEDGPSSTKRARTEERSISEGPSDSMASPVASNGSSSKKNGLTSVRDNEVVVEQIPGKKKSKFWYYAVEPASGPLPSSPAQSTGTENLDLNGLKLNGKPEDDDGVNGRQNGFHKTNEDGPKAAFEVEA</sequence>
<dbReference type="AlphaFoldDB" id="A0A9Q5I2Q4"/>
<feature type="compositionally biased region" description="Acidic residues" evidence="2">
    <location>
        <begin position="463"/>
        <end position="492"/>
    </location>
</feature>
<name>A0A9Q5I2Q4_SANBA</name>
<gene>
    <name evidence="3" type="ORF">A7U60_g2375</name>
</gene>
<organism evidence="3 4">
    <name type="scientific">Sanghuangporus baumii</name>
    <name type="common">Phellinus baumii</name>
    <dbReference type="NCBI Taxonomy" id="108892"/>
    <lineage>
        <taxon>Eukaryota</taxon>
        <taxon>Fungi</taxon>
        <taxon>Dikarya</taxon>
        <taxon>Basidiomycota</taxon>
        <taxon>Agaricomycotina</taxon>
        <taxon>Agaricomycetes</taxon>
        <taxon>Hymenochaetales</taxon>
        <taxon>Hymenochaetaceae</taxon>
        <taxon>Sanghuangporus</taxon>
    </lineage>
</organism>
<accession>A0A9Q5I2Q4</accession>
<feature type="region of interest" description="Disordered" evidence="2">
    <location>
        <begin position="140"/>
        <end position="161"/>
    </location>
</feature>
<reference evidence="3" key="1">
    <citation type="submission" date="2016-06" db="EMBL/GenBank/DDBJ databases">
        <title>Draft Genome sequence of the fungus Inonotus baumii.</title>
        <authorList>
            <person name="Zhu H."/>
            <person name="Lin W."/>
        </authorList>
    </citation>
    <scope>NUCLEOTIDE SEQUENCE</scope>
    <source>
        <strain evidence="3">821</strain>
    </source>
</reference>
<feature type="region of interest" description="Disordered" evidence="2">
    <location>
        <begin position="314"/>
        <end position="334"/>
    </location>
</feature>
<feature type="compositionally biased region" description="Basic and acidic residues" evidence="2">
    <location>
        <begin position="58"/>
        <end position="84"/>
    </location>
</feature>
<feature type="region of interest" description="Disordered" evidence="2">
    <location>
        <begin position="600"/>
        <end position="659"/>
    </location>
</feature>
<feature type="region of interest" description="Disordered" evidence="2">
    <location>
        <begin position="527"/>
        <end position="578"/>
    </location>
</feature>
<feature type="region of interest" description="Disordered" evidence="2">
    <location>
        <begin position="460"/>
        <end position="508"/>
    </location>
</feature>
<keyword evidence="1" id="KW-0175">Coiled coil</keyword>
<evidence type="ECO:0000313" key="3">
    <source>
        <dbReference type="EMBL" id="OCB90365.1"/>
    </source>
</evidence>
<dbReference type="PANTHER" id="PTHR42107">
    <property type="entry name" value="YALI0D24453P"/>
    <property type="match status" value="1"/>
</dbReference>
<feature type="compositionally biased region" description="Polar residues" evidence="2">
    <location>
        <begin position="551"/>
        <end position="576"/>
    </location>
</feature>
<protein>
    <recommendedName>
        <fullName evidence="5">WHIM1 domain-containing protein</fullName>
    </recommendedName>
</protein>
<feature type="compositionally biased region" description="Low complexity" evidence="2">
    <location>
        <begin position="618"/>
        <end position="627"/>
    </location>
</feature>
<dbReference type="Pfam" id="PF08555">
    <property type="entry name" value="FAM32A"/>
    <property type="match status" value="1"/>
</dbReference>
<dbReference type="EMBL" id="LNZH02000134">
    <property type="protein sequence ID" value="OCB90365.1"/>
    <property type="molecule type" value="Genomic_DNA"/>
</dbReference>
<dbReference type="OrthoDB" id="205403at2759"/>
<keyword evidence="4" id="KW-1185">Reference proteome</keyword>
<dbReference type="PANTHER" id="PTHR42107:SF1">
    <property type="entry name" value="WHIM1 DOMAIN-CONTAINING PROTEIN"/>
    <property type="match status" value="1"/>
</dbReference>
<evidence type="ECO:0000256" key="1">
    <source>
        <dbReference type="SAM" id="Coils"/>
    </source>
</evidence>
<evidence type="ECO:0000313" key="4">
    <source>
        <dbReference type="Proteomes" id="UP000757232"/>
    </source>
</evidence>
<feature type="region of interest" description="Disordered" evidence="2">
    <location>
        <begin position="1"/>
        <end position="84"/>
    </location>
</feature>
<dbReference type="Proteomes" id="UP000757232">
    <property type="component" value="Unassembled WGS sequence"/>
</dbReference>
<dbReference type="InterPro" id="IPR013865">
    <property type="entry name" value="FAM32A"/>
</dbReference>
<feature type="compositionally biased region" description="Basic residues" evidence="2">
    <location>
        <begin position="24"/>
        <end position="38"/>
    </location>
</feature>
<feature type="coiled-coil region" evidence="1">
    <location>
        <begin position="407"/>
        <end position="444"/>
    </location>
</feature>
<evidence type="ECO:0000256" key="2">
    <source>
        <dbReference type="SAM" id="MobiDB-lite"/>
    </source>
</evidence>
<proteinExistence type="predicted"/>
<evidence type="ECO:0008006" key="5">
    <source>
        <dbReference type="Google" id="ProtNLM"/>
    </source>
</evidence>